<keyword evidence="4" id="KW-1185">Reference proteome</keyword>
<evidence type="ECO:0000313" key="3">
    <source>
        <dbReference type="EnsemblMetazoa" id="AMAM007367-PA"/>
    </source>
</evidence>
<dbReference type="AlphaFoldDB" id="A0A182SIB1"/>
<name>A0A182SIB1_9DIPT</name>
<dbReference type="VEuPathDB" id="VectorBase:AMAM007367"/>
<reference evidence="4" key="1">
    <citation type="submission" date="2013-09" db="EMBL/GenBank/DDBJ databases">
        <title>The Genome Sequence of Anopheles maculatus species B.</title>
        <authorList>
            <consortium name="The Broad Institute Genomics Platform"/>
            <person name="Neafsey D.E."/>
            <person name="Besansky N."/>
            <person name="Howell P."/>
            <person name="Walton C."/>
            <person name="Young S.K."/>
            <person name="Zeng Q."/>
            <person name="Gargeya S."/>
            <person name="Fitzgerald M."/>
            <person name="Haas B."/>
            <person name="Abouelleil A."/>
            <person name="Allen A.W."/>
            <person name="Alvarado L."/>
            <person name="Arachchi H.M."/>
            <person name="Berlin A.M."/>
            <person name="Chapman S.B."/>
            <person name="Gainer-Dewar J."/>
            <person name="Goldberg J."/>
            <person name="Griggs A."/>
            <person name="Gujja S."/>
            <person name="Hansen M."/>
            <person name="Howarth C."/>
            <person name="Imamovic A."/>
            <person name="Ireland A."/>
            <person name="Larimer J."/>
            <person name="McCowan C."/>
            <person name="Murphy C."/>
            <person name="Pearson M."/>
            <person name="Poon T.W."/>
            <person name="Priest M."/>
            <person name="Roberts A."/>
            <person name="Saif S."/>
            <person name="Shea T."/>
            <person name="Sisk P."/>
            <person name="Sykes S."/>
            <person name="Wortman J."/>
            <person name="Nusbaum C."/>
            <person name="Birren B."/>
        </authorList>
    </citation>
    <scope>NUCLEOTIDE SEQUENCE [LARGE SCALE GENOMIC DNA]</scope>
    <source>
        <strain evidence="4">maculatus3</strain>
    </source>
</reference>
<evidence type="ECO:0000256" key="1">
    <source>
        <dbReference type="SAM" id="MobiDB-lite"/>
    </source>
</evidence>
<dbReference type="InterPro" id="IPR031986">
    <property type="entry name" value="GD_N"/>
</dbReference>
<sequence>MKFVECCDDMRLSQHPNNVGSITLVKSREETFRDIYSNLPAQYRVNFPFKNVIPTVLAISVNGQTICTGQKATGQVVTTINLEHTLFTQMQPLANGGNGNNNNVNNVNVIQYQPPQTPAPQIPIYRPVQTPAPPPQIVTQRVQPVVTQPVIRPQPVQTRPPVQQPSVDYSAEQEDM</sequence>
<proteinExistence type="predicted"/>
<feature type="region of interest" description="Disordered" evidence="1">
    <location>
        <begin position="150"/>
        <end position="176"/>
    </location>
</feature>
<organism evidence="3 4">
    <name type="scientific">Anopheles maculatus</name>
    <dbReference type="NCBI Taxonomy" id="74869"/>
    <lineage>
        <taxon>Eukaryota</taxon>
        <taxon>Metazoa</taxon>
        <taxon>Ecdysozoa</taxon>
        <taxon>Arthropoda</taxon>
        <taxon>Hexapoda</taxon>
        <taxon>Insecta</taxon>
        <taxon>Pterygota</taxon>
        <taxon>Neoptera</taxon>
        <taxon>Endopterygota</taxon>
        <taxon>Diptera</taxon>
        <taxon>Nematocera</taxon>
        <taxon>Culicoidea</taxon>
        <taxon>Culicidae</taxon>
        <taxon>Anophelinae</taxon>
        <taxon>Anopheles</taxon>
        <taxon>Anopheles maculatus group</taxon>
    </lineage>
</organism>
<feature type="compositionally biased region" description="Low complexity" evidence="1">
    <location>
        <begin position="150"/>
        <end position="165"/>
    </location>
</feature>
<dbReference type="Pfam" id="PF16030">
    <property type="entry name" value="GD_N"/>
    <property type="match status" value="1"/>
</dbReference>
<evidence type="ECO:0000259" key="2">
    <source>
        <dbReference type="Pfam" id="PF16030"/>
    </source>
</evidence>
<dbReference type="Proteomes" id="UP000075901">
    <property type="component" value="Unassembled WGS sequence"/>
</dbReference>
<protein>
    <submittedName>
        <fullName evidence="3">GD_N domain-containing protein</fullName>
    </submittedName>
</protein>
<feature type="domain" description="Serine protease gd N-terminal" evidence="2">
    <location>
        <begin position="10"/>
        <end position="78"/>
    </location>
</feature>
<dbReference type="EnsemblMetazoa" id="AMAM007367-RA">
    <property type="protein sequence ID" value="AMAM007367-PA"/>
    <property type="gene ID" value="AMAM007367"/>
</dbReference>
<accession>A0A182SIB1</accession>
<evidence type="ECO:0000313" key="4">
    <source>
        <dbReference type="Proteomes" id="UP000075901"/>
    </source>
</evidence>
<reference evidence="3" key="2">
    <citation type="submission" date="2020-05" db="UniProtKB">
        <authorList>
            <consortium name="EnsemblMetazoa"/>
        </authorList>
    </citation>
    <scope>IDENTIFICATION</scope>
    <source>
        <strain evidence="3">maculatus3</strain>
    </source>
</reference>